<dbReference type="Proteomes" id="UP000683360">
    <property type="component" value="Unassembled WGS sequence"/>
</dbReference>
<evidence type="ECO:0000313" key="2">
    <source>
        <dbReference type="Proteomes" id="UP000683360"/>
    </source>
</evidence>
<dbReference type="OrthoDB" id="6132032at2759"/>
<evidence type="ECO:0008006" key="3">
    <source>
        <dbReference type="Google" id="ProtNLM"/>
    </source>
</evidence>
<accession>A0A8S3TU88</accession>
<proteinExistence type="predicted"/>
<sequence length="354" mass="39698">MLAILQLSTKTQIDTDSDDDLTVSASDITVPTSDVNTEAPILDQDDASHDIFHELYTVRKKHPNKFISSYLNINSLRYKFCSIQELLCKNIVDLLIIAETKIDQSFPDAQFRVDNYHFWRKDRNAHGGGIVMYIRSDLPCDRKQNMECEIIESIAAELVVNGKKWLISGMYRPQTISDNDFINDFTKTHDKISVKYDNMIFLGDLNYNLLSIDKCTPLSTVCDICGIENIVKGATCFTKDAKPTLNDVILTNKKNMLQNTTNFNCGLSDVHNIIAINNFIKRLEHEGSSPFKGLVTAHEDSSPFKGLVTAHEDSSPFKGLVTAHEDSSPFKGLVTAHEGSSPFKGLDLSRICHL</sequence>
<reference evidence="1" key="1">
    <citation type="submission" date="2021-03" db="EMBL/GenBank/DDBJ databases">
        <authorList>
            <person name="Bekaert M."/>
        </authorList>
    </citation>
    <scope>NUCLEOTIDE SEQUENCE</scope>
</reference>
<gene>
    <name evidence="1" type="ORF">MEDL_49575</name>
</gene>
<dbReference type="AlphaFoldDB" id="A0A8S3TU88"/>
<comment type="caution">
    <text evidence="1">The sequence shown here is derived from an EMBL/GenBank/DDBJ whole genome shotgun (WGS) entry which is preliminary data.</text>
</comment>
<name>A0A8S3TU88_MYTED</name>
<keyword evidence="2" id="KW-1185">Reference proteome</keyword>
<protein>
    <recommendedName>
        <fullName evidence="3">Endonuclease/exonuclease/phosphatase domain-containing protein</fullName>
    </recommendedName>
</protein>
<dbReference type="EMBL" id="CAJPWZ010002375">
    <property type="protein sequence ID" value="CAG2237113.1"/>
    <property type="molecule type" value="Genomic_DNA"/>
</dbReference>
<organism evidence="1 2">
    <name type="scientific">Mytilus edulis</name>
    <name type="common">Blue mussel</name>
    <dbReference type="NCBI Taxonomy" id="6550"/>
    <lineage>
        <taxon>Eukaryota</taxon>
        <taxon>Metazoa</taxon>
        <taxon>Spiralia</taxon>
        <taxon>Lophotrochozoa</taxon>
        <taxon>Mollusca</taxon>
        <taxon>Bivalvia</taxon>
        <taxon>Autobranchia</taxon>
        <taxon>Pteriomorphia</taxon>
        <taxon>Mytilida</taxon>
        <taxon>Mytiloidea</taxon>
        <taxon>Mytilidae</taxon>
        <taxon>Mytilinae</taxon>
        <taxon>Mytilus</taxon>
    </lineage>
</organism>
<evidence type="ECO:0000313" key="1">
    <source>
        <dbReference type="EMBL" id="CAG2237113.1"/>
    </source>
</evidence>
<dbReference type="InterPro" id="IPR036691">
    <property type="entry name" value="Endo/exonu/phosph_ase_sf"/>
</dbReference>
<dbReference type="SUPFAM" id="SSF56219">
    <property type="entry name" value="DNase I-like"/>
    <property type="match status" value="1"/>
</dbReference>
<dbReference type="Gene3D" id="3.60.10.10">
    <property type="entry name" value="Endonuclease/exonuclease/phosphatase"/>
    <property type="match status" value="1"/>
</dbReference>